<accession>E1YJU1</accession>
<proteinExistence type="predicted"/>
<name>E1YJU1_9BACT</name>
<sequence length="34" mass="3614">MQIPEPATLLLLGFGLIGLAGAENLKNRDKTVYG</sequence>
<dbReference type="Pfam" id="PF07589">
    <property type="entry name" value="PEP-CTERM"/>
    <property type="match status" value="1"/>
</dbReference>
<dbReference type="AlphaFoldDB" id="E1YJU1"/>
<reference evidence="2" key="1">
    <citation type="journal article" date="2011" name="Environ. Microbiol.">
        <title>Genomic insights into the metabolic potential of the polycyclic aromatic hydrocarbon degrading sulfate-reducing Deltaproteobacterium N47.</title>
        <authorList>
            <person name="Bergmann F."/>
            <person name="Selesi D."/>
            <person name="Weinmaier T."/>
            <person name="Tischler P."/>
            <person name="Rattei T."/>
            <person name="Meckenstock R.U."/>
        </authorList>
    </citation>
    <scope>NUCLEOTIDE SEQUENCE</scope>
</reference>
<dbReference type="EMBL" id="FR695877">
    <property type="protein sequence ID" value="CBX31545.1"/>
    <property type="molecule type" value="Genomic_DNA"/>
</dbReference>
<evidence type="ECO:0000259" key="1">
    <source>
        <dbReference type="Pfam" id="PF07589"/>
    </source>
</evidence>
<dbReference type="NCBIfam" id="TIGR02595">
    <property type="entry name" value="PEP_CTERM"/>
    <property type="match status" value="1"/>
</dbReference>
<dbReference type="InterPro" id="IPR013424">
    <property type="entry name" value="Ice-binding_C"/>
</dbReference>
<organism evidence="2">
    <name type="scientific">uncultured Desulfobacterium sp</name>
    <dbReference type="NCBI Taxonomy" id="201089"/>
    <lineage>
        <taxon>Bacteria</taxon>
        <taxon>Pseudomonadati</taxon>
        <taxon>Thermodesulfobacteriota</taxon>
        <taxon>Desulfobacteria</taxon>
        <taxon>Desulfobacterales</taxon>
        <taxon>Desulfobacteriaceae</taxon>
        <taxon>Desulfobacterium</taxon>
        <taxon>environmental samples</taxon>
    </lineage>
</organism>
<protein>
    <recommendedName>
        <fullName evidence="1">Ice-binding protein C-terminal domain-containing protein</fullName>
    </recommendedName>
</protein>
<feature type="domain" description="Ice-binding protein C-terminal" evidence="1">
    <location>
        <begin position="2"/>
        <end position="21"/>
    </location>
</feature>
<gene>
    <name evidence="2" type="ORF">N47_E50570</name>
</gene>
<evidence type="ECO:0000313" key="2">
    <source>
        <dbReference type="EMBL" id="CBX31545.1"/>
    </source>
</evidence>